<dbReference type="EC" id="4.1.2.4" evidence="3"/>
<evidence type="ECO:0000256" key="1">
    <source>
        <dbReference type="ARBA" id="ARBA00022490"/>
    </source>
</evidence>
<dbReference type="PANTHER" id="PTHR10889">
    <property type="entry name" value="DEOXYRIBOSE-PHOSPHATE ALDOLASE"/>
    <property type="match status" value="1"/>
</dbReference>
<dbReference type="EMBL" id="SNQI01000003">
    <property type="protein sequence ID" value="TEW73636.1"/>
    <property type="molecule type" value="Genomic_DNA"/>
</dbReference>
<evidence type="ECO:0000256" key="2">
    <source>
        <dbReference type="ARBA" id="ARBA00023270"/>
    </source>
</evidence>
<comment type="caution">
    <text evidence="4">The sequence shown here is derived from an EMBL/GenBank/DDBJ whole genome shotgun (WGS) entry which is preliminary data.</text>
</comment>
<dbReference type="RefSeq" id="WP_134248037.1">
    <property type="nucleotide sequence ID" value="NZ_SNQI01000003.1"/>
</dbReference>
<evidence type="ECO:0000256" key="3">
    <source>
        <dbReference type="NCBIfam" id="TIGR00126"/>
    </source>
</evidence>
<accession>A0A4Y8ASL6</accession>
<dbReference type="GO" id="GO:0009264">
    <property type="term" value="P:deoxyribonucleotide catabolic process"/>
    <property type="evidence" value="ECO:0007669"/>
    <property type="project" value="UniProtKB-UniRule"/>
</dbReference>
<dbReference type="GO" id="GO:0016052">
    <property type="term" value="P:carbohydrate catabolic process"/>
    <property type="evidence" value="ECO:0007669"/>
    <property type="project" value="TreeGrafter"/>
</dbReference>
<keyword evidence="1" id="KW-0963">Cytoplasm</keyword>
<name>A0A4Y8ASL6_9FLAO</name>
<gene>
    <name evidence="4" type="primary">deoC</name>
    <name evidence="4" type="ORF">E2488_09090</name>
</gene>
<dbReference type="GO" id="GO:0004139">
    <property type="term" value="F:deoxyribose-phosphate aldolase activity"/>
    <property type="evidence" value="ECO:0007669"/>
    <property type="project" value="UniProtKB-UniRule"/>
</dbReference>
<keyword evidence="2" id="KW-0704">Schiff base</keyword>
<dbReference type="Proteomes" id="UP000298517">
    <property type="component" value="Unassembled WGS sequence"/>
</dbReference>
<evidence type="ECO:0000313" key="5">
    <source>
        <dbReference type="Proteomes" id="UP000298517"/>
    </source>
</evidence>
<protein>
    <recommendedName>
        <fullName evidence="3">Deoxyribose-phosphate aldolase</fullName>
        <ecNumber evidence="3">4.1.2.4</ecNumber>
    </recommendedName>
</protein>
<dbReference type="PANTHER" id="PTHR10889:SF1">
    <property type="entry name" value="DEOXYRIBOSE-PHOSPHATE ALDOLASE"/>
    <property type="match status" value="1"/>
</dbReference>
<sequence length="247" mass="26984">MNINQYLDSTYLKTATQANITEEATQQNVINLVNEAIENNFKLAMIRPEFVSMAKEMVVAANSDVLIGTVIGFHEGTYSTNDKLSEGQKAINDNADELDYVVNYNAFKEGKVNLVKAEVFKGTKLALDNNKVAKWIIEIAALTNEEIIALTQLIRDVVLENFGEENAANVFVKSSTGFFKTEEGKPNGATFEAMELIVENAKPLPAKAAGGVRNYEDAVKMVIMGVTRIGTSSAKVIAQGNTATEEY</sequence>
<dbReference type="AlphaFoldDB" id="A0A4Y8ASL6"/>
<dbReference type="InterPro" id="IPR002915">
    <property type="entry name" value="DeoC/FbaB/LacD_aldolase"/>
</dbReference>
<keyword evidence="5" id="KW-1185">Reference proteome</keyword>
<dbReference type="NCBIfam" id="TIGR00126">
    <property type="entry name" value="deoC"/>
    <property type="match status" value="1"/>
</dbReference>
<dbReference type="SMART" id="SM01133">
    <property type="entry name" value="DeoC"/>
    <property type="match status" value="1"/>
</dbReference>
<keyword evidence="4" id="KW-0456">Lyase</keyword>
<organism evidence="4 5">
    <name type="scientific">Gramella jeungdoensis</name>
    <dbReference type="NCBI Taxonomy" id="708091"/>
    <lineage>
        <taxon>Bacteria</taxon>
        <taxon>Pseudomonadati</taxon>
        <taxon>Bacteroidota</taxon>
        <taxon>Flavobacteriia</taxon>
        <taxon>Flavobacteriales</taxon>
        <taxon>Flavobacteriaceae</taxon>
        <taxon>Christiangramia</taxon>
    </lineage>
</organism>
<dbReference type="SUPFAM" id="SSF51569">
    <property type="entry name" value="Aldolase"/>
    <property type="match status" value="1"/>
</dbReference>
<dbReference type="InterPro" id="IPR011343">
    <property type="entry name" value="DeoC"/>
</dbReference>
<dbReference type="Gene3D" id="3.20.20.70">
    <property type="entry name" value="Aldolase class I"/>
    <property type="match status" value="1"/>
</dbReference>
<proteinExistence type="predicted"/>
<dbReference type="GO" id="GO:0005737">
    <property type="term" value="C:cytoplasm"/>
    <property type="evidence" value="ECO:0007669"/>
    <property type="project" value="InterPro"/>
</dbReference>
<reference evidence="4 5" key="1">
    <citation type="journal article" date="2011" name="J. Microbiol.">
        <title>Gramella jeungdoensis sp. nov., isolated from a solar saltern in Korea.</title>
        <authorList>
            <person name="Joung Y."/>
            <person name="Kim H."/>
            <person name="Jang T."/>
            <person name="Ahn T.S."/>
            <person name="Joh K."/>
        </authorList>
    </citation>
    <scope>NUCLEOTIDE SEQUENCE [LARGE SCALE GENOMIC DNA]</scope>
    <source>
        <strain evidence="4 5">KCTC 23123</strain>
    </source>
</reference>
<dbReference type="InterPro" id="IPR013785">
    <property type="entry name" value="Aldolase_TIM"/>
</dbReference>
<dbReference type="OrthoDB" id="9778711at2"/>
<evidence type="ECO:0000313" key="4">
    <source>
        <dbReference type="EMBL" id="TEW73636.1"/>
    </source>
</evidence>